<evidence type="ECO:0000313" key="2">
    <source>
        <dbReference type="Proteomes" id="UP001062846"/>
    </source>
</evidence>
<name>A0ACC0LTU2_RHOML</name>
<accession>A0ACC0LTU2</accession>
<reference evidence="1" key="1">
    <citation type="submission" date="2022-02" db="EMBL/GenBank/DDBJ databases">
        <title>Plant Genome Project.</title>
        <authorList>
            <person name="Zhang R.-G."/>
        </authorList>
    </citation>
    <scope>NUCLEOTIDE SEQUENCE</scope>
    <source>
        <strain evidence="1">AT1</strain>
    </source>
</reference>
<gene>
    <name evidence="1" type="ORF">RHMOL_Rhmol11G0147400</name>
</gene>
<sequence>MKLILSLLFLSLRFTYFFHPAAARGGERTPSISGFMVDNNAIRGRHLFQENHFQKLDNLAHGYMTNSDLENAIKAFGNRCPSISRIYSIGKSVKGVPLWVMEISDNPGKEEAEPAFKFIGNVHGDEPVGRELLLLLANWLCDNYGKDPLATLIVNNVHLHILPSMNPDGFLLRQRGNANNIDLNRDFPDQFFSINDDVGARQPETKAIMSWLKGIHFTASASLHGGALVANYPWDGTQDRRKYYYACPDDKTFKFLASVYSRSHHNMSLSEEFQGGITNGASWYGSVKCKSLNSYAEEMVFMQKYPIYGGMQDWNYIHGGCFELTLEISDNKWPAANELPTLWELNKMSMLNLVAVLVKTGVHGRIFSSDCGRPLPASIAVERINYTIKATEAFADYHRLLAPGERYDVVAKMPGYKSKSTSILLAEEAMTVDFILDPVITPMGSLLRSGCDFSWDNKSRLQLEEYFPRLHLEISLTLVVVILVFLCFLLRRRAILNYLKHREAVGPKWSNVEV</sequence>
<keyword evidence="2" id="KW-1185">Reference proteome</keyword>
<dbReference type="Proteomes" id="UP001062846">
    <property type="component" value="Chromosome 11"/>
</dbReference>
<protein>
    <submittedName>
        <fullName evidence="1">Uncharacterized protein</fullName>
    </submittedName>
</protein>
<dbReference type="EMBL" id="CM046398">
    <property type="protein sequence ID" value="KAI8531578.1"/>
    <property type="molecule type" value="Genomic_DNA"/>
</dbReference>
<proteinExistence type="predicted"/>
<organism evidence="1 2">
    <name type="scientific">Rhododendron molle</name>
    <name type="common">Chinese azalea</name>
    <name type="synonym">Azalea mollis</name>
    <dbReference type="NCBI Taxonomy" id="49168"/>
    <lineage>
        <taxon>Eukaryota</taxon>
        <taxon>Viridiplantae</taxon>
        <taxon>Streptophyta</taxon>
        <taxon>Embryophyta</taxon>
        <taxon>Tracheophyta</taxon>
        <taxon>Spermatophyta</taxon>
        <taxon>Magnoliopsida</taxon>
        <taxon>eudicotyledons</taxon>
        <taxon>Gunneridae</taxon>
        <taxon>Pentapetalae</taxon>
        <taxon>asterids</taxon>
        <taxon>Ericales</taxon>
        <taxon>Ericaceae</taxon>
        <taxon>Ericoideae</taxon>
        <taxon>Rhodoreae</taxon>
        <taxon>Rhododendron</taxon>
    </lineage>
</organism>
<evidence type="ECO:0000313" key="1">
    <source>
        <dbReference type="EMBL" id="KAI8531578.1"/>
    </source>
</evidence>
<comment type="caution">
    <text evidence="1">The sequence shown here is derived from an EMBL/GenBank/DDBJ whole genome shotgun (WGS) entry which is preliminary data.</text>
</comment>